<name>A0A7M4FLC0_CROPO</name>
<gene>
    <name evidence="3" type="primary">LOC109314374</name>
</gene>
<dbReference type="Proteomes" id="UP000594220">
    <property type="component" value="Unplaced"/>
</dbReference>
<dbReference type="GeneTree" id="ENSGT01050000244971"/>
<dbReference type="SUPFAM" id="SSF50494">
    <property type="entry name" value="Trypsin-like serine proteases"/>
    <property type="match status" value="2"/>
</dbReference>
<sequence length="138" mass="15263">MDGRWDLCVASTLCWYHCPSSCLLLTGSPSLTGGQRKLQRIIGGHIVGPHSAKYLVSLKRMTGSHFCGGSLVRRQDKLSPLLHAFLWQGDSGGPLVCEGRVFGIVSWGHSCASPRYPGVYTAVANFQKWIYKTIFRHQ</sequence>
<dbReference type="PANTHER" id="PTHR24276">
    <property type="entry name" value="POLYSERASE-RELATED"/>
    <property type="match status" value="1"/>
</dbReference>
<evidence type="ECO:0000259" key="2">
    <source>
        <dbReference type="PROSITE" id="PS50240"/>
    </source>
</evidence>
<reference evidence="3" key="1">
    <citation type="submission" date="2025-08" db="UniProtKB">
        <authorList>
            <consortium name="Ensembl"/>
        </authorList>
    </citation>
    <scope>IDENTIFICATION</scope>
</reference>
<organism evidence="3 4">
    <name type="scientific">Crocodylus porosus</name>
    <name type="common">Saltwater crocodile</name>
    <name type="synonym">Estuarine crocodile</name>
    <dbReference type="NCBI Taxonomy" id="8502"/>
    <lineage>
        <taxon>Eukaryota</taxon>
        <taxon>Metazoa</taxon>
        <taxon>Chordata</taxon>
        <taxon>Craniata</taxon>
        <taxon>Vertebrata</taxon>
        <taxon>Euteleostomi</taxon>
        <taxon>Archelosauria</taxon>
        <taxon>Archosauria</taxon>
        <taxon>Crocodylia</taxon>
        <taxon>Longirostres</taxon>
        <taxon>Crocodylidae</taxon>
        <taxon>Crocodylus</taxon>
    </lineage>
</organism>
<protein>
    <submittedName>
        <fullName evidence="3">Trypsin-3-like</fullName>
    </submittedName>
</protein>
<dbReference type="Pfam" id="PF00089">
    <property type="entry name" value="Trypsin"/>
    <property type="match status" value="1"/>
</dbReference>
<dbReference type="InterPro" id="IPR043504">
    <property type="entry name" value="Peptidase_S1_PA_chymotrypsin"/>
</dbReference>
<dbReference type="GO" id="GO:0006508">
    <property type="term" value="P:proteolysis"/>
    <property type="evidence" value="ECO:0007669"/>
    <property type="project" value="InterPro"/>
</dbReference>
<keyword evidence="4" id="KW-1185">Reference proteome</keyword>
<evidence type="ECO:0000256" key="1">
    <source>
        <dbReference type="ARBA" id="ARBA00023157"/>
    </source>
</evidence>
<dbReference type="GO" id="GO:0004252">
    <property type="term" value="F:serine-type endopeptidase activity"/>
    <property type="evidence" value="ECO:0007669"/>
    <property type="project" value="InterPro"/>
</dbReference>
<evidence type="ECO:0000313" key="3">
    <source>
        <dbReference type="Ensembl" id="ENSCPRP00005026721.1"/>
    </source>
</evidence>
<keyword evidence="1" id="KW-1015">Disulfide bond</keyword>
<dbReference type="InterPro" id="IPR001254">
    <property type="entry name" value="Trypsin_dom"/>
</dbReference>
<proteinExistence type="predicted"/>
<dbReference type="Gene3D" id="2.40.10.10">
    <property type="entry name" value="Trypsin-like serine proteases"/>
    <property type="match status" value="2"/>
</dbReference>
<dbReference type="Ensembl" id="ENSCPRT00005031229.1">
    <property type="protein sequence ID" value="ENSCPRP00005026721.1"/>
    <property type="gene ID" value="ENSCPRG00005018533.1"/>
</dbReference>
<dbReference type="InterPro" id="IPR050430">
    <property type="entry name" value="Peptidase_S1"/>
</dbReference>
<dbReference type="PANTHER" id="PTHR24276:SF97">
    <property type="entry name" value="GH13245P2-RELATED"/>
    <property type="match status" value="1"/>
</dbReference>
<evidence type="ECO:0000313" key="4">
    <source>
        <dbReference type="Proteomes" id="UP000594220"/>
    </source>
</evidence>
<dbReference type="PROSITE" id="PS50240">
    <property type="entry name" value="TRYPSIN_DOM"/>
    <property type="match status" value="1"/>
</dbReference>
<accession>A0A7M4FLC0</accession>
<feature type="domain" description="Peptidase S1" evidence="2">
    <location>
        <begin position="20"/>
        <end position="135"/>
    </location>
</feature>
<dbReference type="AlphaFoldDB" id="A0A7M4FLC0"/>
<dbReference type="InterPro" id="IPR009003">
    <property type="entry name" value="Peptidase_S1_PA"/>
</dbReference>
<reference evidence="3" key="2">
    <citation type="submission" date="2025-09" db="UniProtKB">
        <authorList>
            <consortium name="Ensembl"/>
        </authorList>
    </citation>
    <scope>IDENTIFICATION</scope>
</reference>